<keyword evidence="3" id="KW-0813">Transport</keyword>
<evidence type="ECO:0000256" key="1">
    <source>
        <dbReference type="ARBA" id="ARBA00004141"/>
    </source>
</evidence>
<keyword evidence="6 8" id="KW-0472">Membrane</keyword>
<dbReference type="InterPro" id="IPR036259">
    <property type="entry name" value="MFS_trans_sf"/>
</dbReference>
<dbReference type="KEGG" id="sapo:SAPIO_CDS8261"/>
<dbReference type="PANTHER" id="PTHR11360">
    <property type="entry name" value="MONOCARBOXYLATE TRANSPORTER"/>
    <property type="match status" value="1"/>
</dbReference>
<reference evidence="10 11" key="1">
    <citation type="journal article" date="2014" name="Genome Announc.">
        <title>Draft genome sequence of the pathogenic fungus Scedosporium apiospermum.</title>
        <authorList>
            <person name="Vandeputte P."/>
            <person name="Ghamrawi S."/>
            <person name="Rechenmann M."/>
            <person name="Iltis A."/>
            <person name="Giraud S."/>
            <person name="Fleury M."/>
            <person name="Thornton C."/>
            <person name="Delhaes L."/>
            <person name="Meyer W."/>
            <person name="Papon N."/>
            <person name="Bouchara J.P."/>
        </authorList>
    </citation>
    <scope>NUCLEOTIDE SEQUENCE [LARGE SCALE GENOMIC DNA]</scope>
    <source>
        <strain evidence="10 11">IHEM 14462</strain>
    </source>
</reference>
<dbReference type="Proteomes" id="UP000028545">
    <property type="component" value="Unassembled WGS sequence"/>
</dbReference>
<dbReference type="GO" id="GO:0022857">
    <property type="term" value="F:transmembrane transporter activity"/>
    <property type="evidence" value="ECO:0007669"/>
    <property type="project" value="InterPro"/>
</dbReference>
<dbReference type="InterPro" id="IPR011701">
    <property type="entry name" value="MFS"/>
</dbReference>
<feature type="domain" description="Major facilitator superfamily (MFS) profile" evidence="9">
    <location>
        <begin position="57"/>
        <end position="455"/>
    </location>
</feature>
<dbReference type="Pfam" id="PF07690">
    <property type="entry name" value="MFS_1"/>
    <property type="match status" value="1"/>
</dbReference>
<feature type="transmembrane region" description="Helical" evidence="8">
    <location>
        <begin position="216"/>
        <end position="236"/>
    </location>
</feature>
<feature type="transmembrane region" description="Helical" evidence="8">
    <location>
        <begin position="349"/>
        <end position="370"/>
    </location>
</feature>
<feature type="transmembrane region" description="Helical" evidence="8">
    <location>
        <begin position="184"/>
        <end position="204"/>
    </location>
</feature>
<dbReference type="InterPro" id="IPR020846">
    <property type="entry name" value="MFS_dom"/>
</dbReference>
<feature type="compositionally biased region" description="Pro residues" evidence="7">
    <location>
        <begin position="1"/>
        <end position="10"/>
    </location>
</feature>
<dbReference type="OrthoDB" id="5667at2759"/>
<gene>
    <name evidence="10" type="ORF">SAPIO_CDS8261</name>
</gene>
<feature type="compositionally biased region" description="Basic and acidic residues" evidence="7">
    <location>
        <begin position="22"/>
        <end position="35"/>
    </location>
</feature>
<feature type="transmembrane region" description="Helical" evidence="8">
    <location>
        <begin position="152"/>
        <end position="172"/>
    </location>
</feature>
<dbReference type="EMBL" id="JOWA01000121">
    <property type="protein sequence ID" value="KEZ40398.1"/>
    <property type="molecule type" value="Genomic_DNA"/>
</dbReference>
<name>A0A084FZ86_PSEDA</name>
<comment type="similarity">
    <text evidence="2">Belongs to the major facilitator superfamily. Monocarboxylate porter (TC 2.A.1.13) family.</text>
</comment>
<keyword evidence="4 8" id="KW-0812">Transmembrane</keyword>
<feature type="transmembrane region" description="Helical" evidence="8">
    <location>
        <begin position="295"/>
        <end position="313"/>
    </location>
</feature>
<feature type="transmembrane region" description="Helical" evidence="8">
    <location>
        <begin position="325"/>
        <end position="343"/>
    </location>
</feature>
<evidence type="ECO:0000256" key="2">
    <source>
        <dbReference type="ARBA" id="ARBA00006727"/>
    </source>
</evidence>
<dbReference type="AlphaFoldDB" id="A0A084FZ86"/>
<feature type="transmembrane region" description="Helical" evidence="8">
    <location>
        <begin position="127"/>
        <end position="146"/>
    </location>
</feature>
<evidence type="ECO:0000256" key="8">
    <source>
        <dbReference type="SAM" id="Phobius"/>
    </source>
</evidence>
<dbReference type="VEuPathDB" id="FungiDB:SAPIO_CDS8261"/>
<feature type="transmembrane region" description="Helical" evidence="8">
    <location>
        <begin position="261"/>
        <end position="283"/>
    </location>
</feature>
<proteinExistence type="inferred from homology"/>
<comment type="subcellular location">
    <subcellularLocation>
        <location evidence="1">Membrane</location>
        <topology evidence="1">Multi-pass membrane protein</topology>
    </subcellularLocation>
</comment>
<evidence type="ECO:0000256" key="7">
    <source>
        <dbReference type="SAM" id="MobiDB-lite"/>
    </source>
</evidence>
<keyword evidence="5 8" id="KW-1133">Transmembrane helix</keyword>
<organism evidence="10 11">
    <name type="scientific">Pseudallescheria apiosperma</name>
    <name type="common">Scedosporium apiospermum</name>
    <dbReference type="NCBI Taxonomy" id="563466"/>
    <lineage>
        <taxon>Eukaryota</taxon>
        <taxon>Fungi</taxon>
        <taxon>Dikarya</taxon>
        <taxon>Ascomycota</taxon>
        <taxon>Pezizomycotina</taxon>
        <taxon>Sordariomycetes</taxon>
        <taxon>Hypocreomycetidae</taxon>
        <taxon>Microascales</taxon>
        <taxon>Microascaceae</taxon>
        <taxon>Scedosporium</taxon>
    </lineage>
</organism>
<dbReference type="InterPro" id="IPR050327">
    <property type="entry name" value="Proton-linked_MCT"/>
</dbReference>
<protein>
    <recommendedName>
        <fullName evidence="9">Major facilitator superfamily (MFS) profile domain-containing protein</fullName>
    </recommendedName>
</protein>
<dbReference type="Gene3D" id="1.20.1250.20">
    <property type="entry name" value="MFS general substrate transporter like domains"/>
    <property type="match status" value="2"/>
</dbReference>
<dbReference type="HOGENOM" id="CLU_322921_0_0_1"/>
<keyword evidence="11" id="KW-1185">Reference proteome</keyword>
<evidence type="ECO:0000313" key="10">
    <source>
        <dbReference type="EMBL" id="KEZ40398.1"/>
    </source>
</evidence>
<dbReference type="PROSITE" id="PS50850">
    <property type="entry name" value="MFS"/>
    <property type="match status" value="1"/>
</dbReference>
<feature type="region of interest" description="Disordered" evidence="7">
    <location>
        <begin position="1"/>
        <end position="51"/>
    </location>
</feature>
<feature type="transmembrane region" description="Helical" evidence="8">
    <location>
        <begin position="382"/>
        <end position="399"/>
    </location>
</feature>
<accession>A0A084FZ86</accession>
<comment type="caution">
    <text evidence="10">The sequence shown here is derived from an EMBL/GenBank/DDBJ whole genome shotgun (WGS) entry which is preliminary data.</text>
</comment>
<sequence length="896" mass="99160">MTAVPNPPAKPDGGSDFADSLPTKEKANSGDKVDLEDGTAAETSLPHSDAPDGGPAAWLVVLGGWCVLFCSFGWVNSVGAFQEYYQNDLLNTYSPSTISWIPSLQIFFQMAMGPVVGTIFDNFGPRYLVLVGSFLHVFGLMMASIATQYYQILLAQGVCSALGVAAIFHPALGVIHGWFDKKRGAAFGIVATGSSIGGVIFPIMVTRLIRQVGYGWAMRICAFMILGLLIIANLTIRANHPPRPQKITRAQLAKPFRETEFLLVACGFFCFTFGMFVPINYLPVQALEAGMDKDLVLYLIPILNATSLFGRIFSGVMGDKLGRYNIFVVVCYATAIWILALWIPSSTTGGIIAFAALFGFFSGAYVSLIAPLVAQISPLPEIGFRTGLVMFISSISGLTTNPINGAILDTSTGLLGHSPVYPAHDGHLDKRNIMLERLPNELWASVIAQITDRRDLNSLSQVSKTVYDRTIPFLYRDLTVRPLSESCLNYICVLKLLETNSSERKPLRYATSVRIVAGFVTRIERRCVHYDAQTWNAEDATDCDTPDGNYASANAEATTEHPMLESLADRVNGIESLCLITDAGCSLGDRSLALDQFQRLKRLSWTGLRTEHDFVSLNRVFANCAHNLVELELDFLDWKELEEFWEDEVGFDDHPFKARTINLDDESESFEAAIDANDMGILSPAFLATLSGFEEDYEDEGDDEWFDETSPNPLNELDLECLGLACGPHRLQEVLKPFADKACLRILHARQSGADIERFGSWVFDTLEVDAAYFAGRPHGKHVIPDTDPFCWASLPGHNNAVTVRVLTQDFLNFVAWVFGPNGISSLEILVYGDFSCHGRYLANSFMLRKKQPDEDGQMPWKWHDPERGRHPDIEDLLHRHAGFLEACPTDTIMHC</sequence>
<dbReference type="SUPFAM" id="SSF103473">
    <property type="entry name" value="MFS general substrate transporter"/>
    <property type="match status" value="1"/>
</dbReference>
<dbReference type="GO" id="GO:0016020">
    <property type="term" value="C:membrane"/>
    <property type="evidence" value="ECO:0007669"/>
    <property type="project" value="UniProtKB-SubCell"/>
</dbReference>
<feature type="transmembrane region" description="Helical" evidence="8">
    <location>
        <begin position="56"/>
        <end position="77"/>
    </location>
</feature>
<feature type="transmembrane region" description="Helical" evidence="8">
    <location>
        <begin position="97"/>
        <end position="120"/>
    </location>
</feature>
<dbReference type="RefSeq" id="XP_016640197.1">
    <property type="nucleotide sequence ID" value="XM_016789934.1"/>
</dbReference>
<dbReference type="GeneID" id="27727333"/>
<evidence type="ECO:0000256" key="4">
    <source>
        <dbReference type="ARBA" id="ARBA00022692"/>
    </source>
</evidence>
<evidence type="ECO:0000256" key="3">
    <source>
        <dbReference type="ARBA" id="ARBA00022448"/>
    </source>
</evidence>
<dbReference type="PANTHER" id="PTHR11360:SF224">
    <property type="entry name" value="MAJOR FACILITATOR SUPERFAMILY (MFS) PROFILE DOMAIN-CONTAINING PROTEIN-RELATED"/>
    <property type="match status" value="1"/>
</dbReference>
<evidence type="ECO:0000256" key="6">
    <source>
        <dbReference type="ARBA" id="ARBA00023136"/>
    </source>
</evidence>
<dbReference type="CDD" id="cd17352">
    <property type="entry name" value="MFS_MCT_SLC16"/>
    <property type="match status" value="1"/>
</dbReference>
<evidence type="ECO:0000256" key="5">
    <source>
        <dbReference type="ARBA" id="ARBA00022989"/>
    </source>
</evidence>
<evidence type="ECO:0000259" key="9">
    <source>
        <dbReference type="PROSITE" id="PS50850"/>
    </source>
</evidence>
<evidence type="ECO:0000313" key="11">
    <source>
        <dbReference type="Proteomes" id="UP000028545"/>
    </source>
</evidence>